<reference evidence="1 2" key="1">
    <citation type="submission" date="2016-01" db="EMBL/GenBank/DDBJ databases">
        <title>Genome sequencing of Roseivirga seohaensis SW-152.</title>
        <authorList>
            <person name="Selvaratnam C."/>
            <person name="Thevarajoo S."/>
            <person name="Goh K.M."/>
            <person name="Ee R."/>
            <person name="Chan K.-G."/>
            <person name="Chong C.S."/>
        </authorList>
    </citation>
    <scope>NUCLEOTIDE SEQUENCE [LARGE SCALE GENOMIC DNA]</scope>
    <source>
        <strain evidence="1 2">SW-152</strain>
    </source>
</reference>
<sequence>MCQKIKPFDYQLIKQNKGNQPLKKCTETTDHVNTFEYPKTVRSAFLPTSHKFVKLISTQFSALFLV</sequence>
<dbReference type="EMBL" id="LRPB01000046">
    <property type="protein sequence ID" value="KYG80889.1"/>
    <property type="molecule type" value="Genomic_DNA"/>
</dbReference>
<name>A0A150XQ66_9BACT</name>
<proteinExistence type="predicted"/>
<organism evidence="1 2">
    <name type="scientific">Roseivirga seohaensis</name>
    <dbReference type="NCBI Taxonomy" id="1914963"/>
    <lineage>
        <taxon>Bacteria</taxon>
        <taxon>Pseudomonadati</taxon>
        <taxon>Bacteroidota</taxon>
        <taxon>Cytophagia</taxon>
        <taxon>Cytophagales</taxon>
        <taxon>Roseivirgaceae</taxon>
        <taxon>Roseivirga</taxon>
    </lineage>
</organism>
<evidence type="ECO:0000313" key="1">
    <source>
        <dbReference type="EMBL" id="KYG80889.1"/>
    </source>
</evidence>
<protein>
    <submittedName>
        <fullName evidence="1">Uncharacterized protein</fullName>
    </submittedName>
</protein>
<gene>
    <name evidence="1" type="ORF">AWW67_08695</name>
</gene>
<accession>A0A150XQ66</accession>
<comment type="caution">
    <text evidence="1">The sequence shown here is derived from an EMBL/GenBank/DDBJ whole genome shotgun (WGS) entry which is preliminary data.</text>
</comment>
<evidence type="ECO:0000313" key="2">
    <source>
        <dbReference type="Proteomes" id="UP000075663"/>
    </source>
</evidence>
<dbReference type="STRING" id="1914963.AWW67_08695"/>
<dbReference type="AlphaFoldDB" id="A0A150XQ66"/>
<dbReference type="Proteomes" id="UP000075663">
    <property type="component" value="Unassembled WGS sequence"/>
</dbReference>